<accession>A0A1W1H8R2</accession>
<dbReference type="AlphaFoldDB" id="A0A1W1H8R2"/>
<sequence>MTATIEGMKVFMKTAICGDFHITYMADFCHNRRDESRFKNRLLPRLSYKHTWQTHLPQRSMKILRRLESRGLSYKKPTCD</sequence>
<dbReference type="EMBL" id="FWEV01000070">
    <property type="protein sequence ID" value="SLM28861.1"/>
    <property type="molecule type" value="Genomic_DNA"/>
</dbReference>
<evidence type="ECO:0000313" key="1">
    <source>
        <dbReference type="EMBL" id="SLM28861.1"/>
    </source>
</evidence>
<reference evidence="1 2" key="1">
    <citation type="submission" date="2017-03" db="EMBL/GenBank/DDBJ databases">
        <authorList>
            <person name="Afonso C.L."/>
            <person name="Miller P.J."/>
            <person name="Scott M.A."/>
            <person name="Spackman E."/>
            <person name="Goraichik I."/>
            <person name="Dimitrov K.M."/>
            <person name="Suarez D.L."/>
            <person name="Swayne D.E."/>
        </authorList>
    </citation>
    <scope>NUCLEOTIDE SEQUENCE [LARGE SCALE GENOMIC DNA]</scope>
    <source>
        <strain evidence="1">PRJEB14757</strain>
    </source>
</reference>
<proteinExistence type="predicted"/>
<organism evidence="1 2">
    <name type="scientific">Desulfamplus magnetovallimortis</name>
    <dbReference type="NCBI Taxonomy" id="1246637"/>
    <lineage>
        <taxon>Bacteria</taxon>
        <taxon>Pseudomonadati</taxon>
        <taxon>Thermodesulfobacteriota</taxon>
        <taxon>Desulfobacteria</taxon>
        <taxon>Desulfobacterales</taxon>
        <taxon>Desulfobacteraceae</taxon>
        <taxon>Desulfamplus</taxon>
    </lineage>
</organism>
<protein>
    <submittedName>
        <fullName evidence="1">Uncharacterized protein</fullName>
    </submittedName>
</protein>
<gene>
    <name evidence="1" type="ORF">MTBBW1_1610023</name>
</gene>
<keyword evidence="2" id="KW-1185">Reference proteome</keyword>
<evidence type="ECO:0000313" key="2">
    <source>
        <dbReference type="Proteomes" id="UP000191931"/>
    </source>
</evidence>
<dbReference type="Proteomes" id="UP000191931">
    <property type="component" value="Unassembled WGS sequence"/>
</dbReference>
<name>A0A1W1H8R2_9BACT</name>